<dbReference type="EMBL" id="JAKGAQ010000002">
    <property type="protein sequence ID" value="MCF2871213.1"/>
    <property type="molecule type" value="Genomic_DNA"/>
</dbReference>
<name>A0ABS9CVN1_9RHOB</name>
<accession>A0ABS9CVN1</accession>
<gene>
    <name evidence="1" type="ORF">L0664_09050</name>
</gene>
<sequence>MDVTYDTIVTVDWSGGVQKSVRPSADAIWVSVKRNGQHLDPQYFRSRQIVEPWLEDLIEQELAAGRRLFIGFDFAFGYPKGFGAALTGANDPLAVWSWFEDRVQDAPRSNNRFDVASDINRQLGGCGPFWGCPKSAATPYLSTHKSDRDTTPFPEKRKVEERASGAFTVWQLAYPGAVGSQVFMGLPVLERLRRKFHDQIAVWPFEPLDRPVSFVEVWPSLFNDIITPRLADHPIKDAVQMHVLTELIAGMSSVDLGRALKVPRTSEGWIFGVTP</sequence>
<evidence type="ECO:0000313" key="1">
    <source>
        <dbReference type="EMBL" id="MCF2871213.1"/>
    </source>
</evidence>
<dbReference type="Proteomes" id="UP001200557">
    <property type="component" value="Unassembled WGS sequence"/>
</dbReference>
<dbReference type="RefSeq" id="WP_235225332.1">
    <property type="nucleotide sequence ID" value="NZ_JAKGAQ010000002.1"/>
</dbReference>
<keyword evidence="2" id="KW-1185">Reference proteome</keyword>
<organism evidence="1 2">
    <name type="scientific">Octadecabacter dasysiphoniae</name>
    <dbReference type="NCBI Taxonomy" id="2909341"/>
    <lineage>
        <taxon>Bacteria</taxon>
        <taxon>Pseudomonadati</taxon>
        <taxon>Pseudomonadota</taxon>
        <taxon>Alphaproteobacteria</taxon>
        <taxon>Rhodobacterales</taxon>
        <taxon>Roseobacteraceae</taxon>
        <taxon>Octadecabacter</taxon>
    </lineage>
</organism>
<protein>
    <submittedName>
        <fullName evidence="1">Molybdopterin guanine dinucleotide synthesis</fullName>
    </submittedName>
</protein>
<evidence type="ECO:0000313" key="2">
    <source>
        <dbReference type="Proteomes" id="UP001200557"/>
    </source>
</evidence>
<comment type="caution">
    <text evidence="1">The sequence shown here is derived from an EMBL/GenBank/DDBJ whole genome shotgun (WGS) entry which is preliminary data.</text>
</comment>
<reference evidence="1 2" key="1">
    <citation type="submission" date="2022-01" db="EMBL/GenBank/DDBJ databases">
        <title>Octadecabacter sp. nov., isolated from a marine alga.</title>
        <authorList>
            <person name="Jin M.S."/>
            <person name="Kim H.M."/>
            <person name="Han D.M."/>
            <person name="Jung J.J."/>
            <person name="Jeon C.O."/>
        </authorList>
    </citation>
    <scope>NUCLEOTIDE SEQUENCE [LARGE SCALE GENOMIC DNA]</scope>
    <source>
        <strain evidence="1 2">G9-8</strain>
    </source>
</reference>
<proteinExistence type="predicted"/>